<dbReference type="PANTHER" id="PTHR43409">
    <property type="entry name" value="ANAEROBIC MAGNESIUM-PROTOPORPHYRIN IX MONOMETHYL ESTER CYCLASE-RELATED"/>
    <property type="match status" value="1"/>
</dbReference>
<evidence type="ECO:0000256" key="5">
    <source>
        <dbReference type="ARBA" id="ARBA00023004"/>
    </source>
</evidence>
<dbReference type="NCBIfam" id="TIGR04013">
    <property type="entry name" value="B12_SAM_MJ_1487"/>
    <property type="match status" value="1"/>
</dbReference>
<evidence type="ECO:0000256" key="2">
    <source>
        <dbReference type="ARBA" id="ARBA00022485"/>
    </source>
</evidence>
<sequence>MRIWFRSNSRNSYSIAALIPLVDASLAPGPRAGIMLYSFATPQAGEVYQEVDRARAANLDAVFVAGGPHPSALPEEVLEHFDFVAIGEGEETLPELIEAIEMGKEPADVRGIAYRKGGKAIYTEDRPPVDLDLYPPFTSILAPIEISRGCPWGCTYCQTPRLFGRCMRHRSIPVVARYARRHKDIRFTSPNSLAYGSDGRRPRLEKVKALLEGLSEQKKPIYFGTFPSEVRPDFVTDEALELITGYCANKTISLGGQSGSPAVLESIGRGHGRQEIESACEHILDHGLVPQVDLILGLPMESAEDQHMTLDLARWIEEKGGKVRAHRFMPLPGTPLWEKKPAPLSSDAEALLGSLAQRGRLTGSWGRKIKAEKDETA</sequence>
<keyword evidence="5" id="KW-0408">Iron</keyword>
<dbReference type="PROSITE" id="PS01278">
    <property type="entry name" value="MTTASE_RADICAL"/>
    <property type="match status" value="1"/>
</dbReference>
<protein>
    <submittedName>
        <fullName evidence="9">Uncharacterized protein</fullName>
    </submittedName>
</protein>
<feature type="domain" description="B12-binding" evidence="7">
    <location>
        <begin position="1"/>
        <end position="107"/>
    </location>
</feature>
<keyword evidence="4" id="KW-0479">Metal-binding</keyword>
<gene>
    <name evidence="9" type="ORF">ASZ90_014402</name>
</gene>
<dbReference type="Gene3D" id="3.40.50.280">
    <property type="entry name" value="Cobalamin-binding domain"/>
    <property type="match status" value="1"/>
</dbReference>
<keyword evidence="3" id="KW-0949">S-adenosyl-L-methionine</keyword>
<dbReference type="SMART" id="SM00729">
    <property type="entry name" value="Elp3"/>
    <property type="match status" value="1"/>
</dbReference>
<keyword evidence="2" id="KW-0004">4Fe-4S</keyword>
<dbReference type="PROSITE" id="PS51918">
    <property type="entry name" value="RADICAL_SAM"/>
    <property type="match status" value="1"/>
</dbReference>
<comment type="caution">
    <text evidence="9">The sequence shown here is derived from an EMBL/GenBank/DDBJ whole genome shotgun (WGS) entry which is preliminary data.</text>
</comment>
<dbReference type="SFLD" id="SFLDG01082">
    <property type="entry name" value="B12-binding_domain_containing"/>
    <property type="match status" value="1"/>
</dbReference>
<organism evidence="9">
    <name type="scientific">hydrocarbon metagenome</name>
    <dbReference type="NCBI Taxonomy" id="938273"/>
    <lineage>
        <taxon>unclassified sequences</taxon>
        <taxon>metagenomes</taxon>
        <taxon>ecological metagenomes</taxon>
    </lineage>
</organism>
<dbReference type="SUPFAM" id="SSF102114">
    <property type="entry name" value="Radical SAM enzymes"/>
    <property type="match status" value="1"/>
</dbReference>
<proteinExistence type="predicted"/>
<dbReference type="GO" id="GO:0031419">
    <property type="term" value="F:cobalamin binding"/>
    <property type="evidence" value="ECO:0007669"/>
    <property type="project" value="InterPro"/>
</dbReference>
<dbReference type="GO" id="GO:0051539">
    <property type="term" value="F:4 iron, 4 sulfur cluster binding"/>
    <property type="evidence" value="ECO:0007669"/>
    <property type="project" value="UniProtKB-KW"/>
</dbReference>
<evidence type="ECO:0000256" key="1">
    <source>
        <dbReference type="ARBA" id="ARBA00001966"/>
    </source>
</evidence>
<dbReference type="PROSITE" id="PS51332">
    <property type="entry name" value="B12_BINDING"/>
    <property type="match status" value="1"/>
</dbReference>
<evidence type="ECO:0000256" key="3">
    <source>
        <dbReference type="ARBA" id="ARBA00022691"/>
    </source>
</evidence>
<dbReference type="InterPro" id="IPR023980">
    <property type="entry name" value="CHP04013_B12-bd/rSAM"/>
</dbReference>
<evidence type="ECO:0000256" key="4">
    <source>
        <dbReference type="ARBA" id="ARBA00022723"/>
    </source>
</evidence>
<dbReference type="InterPro" id="IPR023404">
    <property type="entry name" value="rSAM_horseshoe"/>
</dbReference>
<dbReference type="Gene3D" id="3.80.30.20">
    <property type="entry name" value="tm_1862 like domain"/>
    <property type="match status" value="1"/>
</dbReference>
<reference evidence="9" key="1">
    <citation type="journal article" date="2015" name="Proc. Natl. Acad. Sci. U.S.A.">
        <title>Networks of energetic and metabolic interactions define dynamics in microbial communities.</title>
        <authorList>
            <person name="Embree M."/>
            <person name="Liu J.K."/>
            <person name="Al-Bassam M.M."/>
            <person name="Zengler K."/>
        </authorList>
    </citation>
    <scope>NUCLEOTIDE SEQUENCE</scope>
</reference>
<dbReference type="InterPro" id="IPR020612">
    <property type="entry name" value="Methylthiotransferase_CS"/>
</dbReference>
<dbReference type="PANTHER" id="PTHR43409:SF17">
    <property type="entry name" value="METHYLTHIOTRANSFERASE MJ0865-RELATED"/>
    <property type="match status" value="1"/>
</dbReference>
<accession>A0A0W8F4R0</accession>
<dbReference type="Pfam" id="PF04055">
    <property type="entry name" value="Radical_SAM"/>
    <property type="match status" value="1"/>
</dbReference>
<dbReference type="AlphaFoldDB" id="A0A0W8F4R0"/>
<dbReference type="InterPro" id="IPR051198">
    <property type="entry name" value="BchE-like"/>
</dbReference>
<dbReference type="CDD" id="cd01335">
    <property type="entry name" value="Radical_SAM"/>
    <property type="match status" value="1"/>
</dbReference>
<name>A0A0W8F4R0_9ZZZZ</name>
<evidence type="ECO:0000313" key="9">
    <source>
        <dbReference type="EMBL" id="KUG15894.1"/>
    </source>
</evidence>
<dbReference type="CDD" id="cd02068">
    <property type="entry name" value="radical_SAM_B12_BD"/>
    <property type="match status" value="1"/>
</dbReference>
<dbReference type="SFLD" id="SFLDS00029">
    <property type="entry name" value="Radical_SAM"/>
    <property type="match status" value="1"/>
</dbReference>
<feature type="domain" description="Radical SAM core" evidence="8">
    <location>
        <begin position="136"/>
        <end position="372"/>
    </location>
</feature>
<dbReference type="EMBL" id="LNQE01001520">
    <property type="protein sequence ID" value="KUG15894.1"/>
    <property type="molecule type" value="Genomic_DNA"/>
</dbReference>
<keyword evidence="6" id="KW-0411">Iron-sulfur</keyword>
<evidence type="ECO:0000259" key="7">
    <source>
        <dbReference type="PROSITE" id="PS51332"/>
    </source>
</evidence>
<dbReference type="Pfam" id="PF02310">
    <property type="entry name" value="B12-binding"/>
    <property type="match status" value="1"/>
</dbReference>
<dbReference type="GO" id="GO:0003824">
    <property type="term" value="F:catalytic activity"/>
    <property type="evidence" value="ECO:0007669"/>
    <property type="project" value="InterPro"/>
</dbReference>
<evidence type="ECO:0000256" key="6">
    <source>
        <dbReference type="ARBA" id="ARBA00023014"/>
    </source>
</evidence>
<evidence type="ECO:0000259" key="8">
    <source>
        <dbReference type="PROSITE" id="PS51918"/>
    </source>
</evidence>
<comment type="cofactor">
    <cofactor evidence="1">
        <name>[4Fe-4S] cluster</name>
        <dbReference type="ChEBI" id="CHEBI:49883"/>
    </cofactor>
</comment>
<dbReference type="InterPro" id="IPR006638">
    <property type="entry name" value="Elp3/MiaA/NifB-like_rSAM"/>
</dbReference>
<dbReference type="InterPro" id="IPR006158">
    <property type="entry name" value="Cobalamin-bd"/>
</dbReference>
<dbReference type="InterPro" id="IPR058240">
    <property type="entry name" value="rSAM_sf"/>
</dbReference>
<dbReference type="GO" id="GO:0046872">
    <property type="term" value="F:metal ion binding"/>
    <property type="evidence" value="ECO:0007669"/>
    <property type="project" value="UniProtKB-KW"/>
</dbReference>
<dbReference type="InterPro" id="IPR007197">
    <property type="entry name" value="rSAM"/>
</dbReference>